<comment type="caution">
    <text evidence="5">The sequence shown here is derived from an EMBL/GenBank/DDBJ whole genome shotgun (WGS) entry which is preliminary data.</text>
</comment>
<dbReference type="PATRIC" id="fig|1384056.3.peg.441"/>
<protein>
    <recommendedName>
        <fullName evidence="7">Diguanylate cyclase</fullName>
    </recommendedName>
</protein>
<sequence length="847" mass="94573">MGELLATCSLLASVARSEQSEKLQRALYAIADLAGSGLEMSEMLRDIHRIVSGLMYAENFYIGLYDDKNDSLQFLYFVDLVDTEAPDQNEVIPLAQIERGLSWHLVRGRKPLMGSLQELATQVDGQLHLHGADSLDWLGVPMIREGEVRGLVVVQSYDQPGRYTQAEMSLLIFVADHILTALERRHGRESLERRVLERTAELARANEEMRREVTERERGERLQAALYRIAELASSEQSSAGFFRDIHAIVGGLISAKNFYIALLSEDGATVSFPYVVDEHERDWASRSYGRGLTEYVLRTNQPQLVDIDRADRLMAEGEIEGSFMGAPTLVWLGVPLPGLNGPMGVVVVQSYDAGGDYDERDAELLTFVSRQIASTLLRRRSTQLLHDAYSDLERRVDARTAELREQIAVREQVEAQLQHQVMHDSLTSLPNRAYLRDRLERAIAKLRRAGTHRFGVLYVDIDRFKLINDSLGHIVGDAVLQEASQRLASCVREPDLVARLAGDEFCILLEEVQLPETASKVAQRIIKAFESPLSAGGRNLKVSASVGITIVEQAEGGADAVLHEADQALYRAKERGRNRFELFDPVMQSNAMSVLDLEQGLREAVEARQFVPHFQPLVRISDGSVVGYEALLRWNHPERGMLVPGEFLKVAEESGLIEPIDWQMFELAMECSRDLAVEGRFVTLNISPRLFQRPGFDTRMLALLQQTGFDPANLRLEVTEGMLLGDPDAMVAVLLRLREAKIEAALDDFGTGYSSLGHVHRFPLKMIKIDRSFISPLAGDDSRRSCAVVEAILALGHALGMDIVAEGVETREQKDKLLAMGCVYAQGYLFGRPQAARHWVQEGSSL</sequence>
<dbReference type="GO" id="GO:0003824">
    <property type="term" value="F:catalytic activity"/>
    <property type="evidence" value="ECO:0007669"/>
    <property type="project" value="UniProtKB-ARBA"/>
</dbReference>
<evidence type="ECO:0000259" key="4">
    <source>
        <dbReference type="PROSITE" id="PS50887"/>
    </source>
</evidence>
<dbReference type="InterPro" id="IPR035919">
    <property type="entry name" value="EAL_sf"/>
</dbReference>
<dbReference type="FunFam" id="3.30.70.270:FF:000001">
    <property type="entry name" value="Diguanylate cyclase domain protein"/>
    <property type="match status" value="1"/>
</dbReference>
<evidence type="ECO:0000256" key="1">
    <source>
        <dbReference type="ARBA" id="ARBA00001946"/>
    </source>
</evidence>
<dbReference type="Pfam" id="PF00563">
    <property type="entry name" value="EAL"/>
    <property type="match status" value="1"/>
</dbReference>
<reference evidence="5 6" key="1">
    <citation type="submission" date="2013-09" db="EMBL/GenBank/DDBJ databases">
        <title>Genome sequencing of Arenimonas metalli.</title>
        <authorList>
            <person name="Chen F."/>
            <person name="Wang G."/>
        </authorList>
    </citation>
    <scope>NUCLEOTIDE SEQUENCE [LARGE SCALE GENOMIC DNA]</scope>
    <source>
        <strain evidence="5 6">CF5-1</strain>
    </source>
</reference>
<organism evidence="5 6">
    <name type="scientific">Arenimonas metalli CF5-1</name>
    <dbReference type="NCBI Taxonomy" id="1384056"/>
    <lineage>
        <taxon>Bacteria</taxon>
        <taxon>Pseudomonadati</taxon>
        <taxon>Pseudomonadota</taxon>
        <taxon>Gammaproteobacteria</taxon>
        <taxon>Lysobacterales</taxon>
        <taxon>Lysobacteraceae</taxon>
        <taxon>Arenimonas</taxon>
    </lineage>
</organism>
<dbReference type="STRING" id="1384056.N787_07900"/>
<dbReference type="SMART" id="SM00267">
    <property type="entry name" value="GGDEF"/>
    <property type="match status" value="1"/>
</dbReference>
<evidence type="ECO:0000259" key="3">
    <source>
        <dbReference type="PROSITE" id="PS50883"/>
    </source>
</evidence>
<evidence type="ECO:0000313" key="5">
    <source>
        <dbReference type="EMBL" id="KFN47668.1"/>
    </source>
</evidence>
<dbReference type="eggNOG" id="COG5001">
    <property type="taxonomic scope" value="Bacteria"/>
</dbReference>
<dbReference type="InterPro" id="IPR043128">
    <property type="entry name" value="Rev_trsase/Diguanyl_cyclase"/>
</dbReference>
<name>A0A091B4W7_9GAMM</name>
<dbReference type="PANTHER" id="PTHR44757">
    <property type="entry name" value="DIGUANYLATE CYCLASE DGCP"/>
    <property type="match status" value="1"/>
</dbReference>
<keyword evidence="6" id="KW-1185">Reference proteome</keyword>
<feature type="coiled-coil region" evidence="2">
    <location>
        <begin position="188"/>
        <end position="222"/>
    </location>
</feature>
<dbReference type="AlphaFoldDB" id="A0A091B4W7"/>
<gene>
    <name evidence="5" type="ORF">N787_07900</name>
</gene>
<keyword evidence="2" id="KW-0175">Coiled coil</keyword>
<dbReference type="NCBIfam" id="TIGR00254">
    <property type="entry name" value="GGDEF"/>
    <property type="match status" value="1"/>
</dbReference>
<dbReference type="SUPFAM" id="SSF55781">
    <property type="entry name" value="GAF domain-like"/>
    <property type="match status" value="2"/>
</dbReference>
<dbReference type="SUPFAM" id="SSF55073">
    <property type="entry name" value="Nucleotide cyclase"/>
    <property type="match status" value="1"/>
</dbReference>
<dbReference type="Gene3D" id="3.30.70.270">
    <property type="match status" value="1"/>
</dbReference>
<dbReference type="PANTHER" id="PTHR44757:SF2">
    <property type="entry name" value="BIOFILM ARCHITECTURE MAINTENANCE PROTEIN MBAA"/>
    <property type="match status" value="1"/>
</dbReference>
<dbReference type="PROSITE" id="PS50887">
    <property type="entry name" value="GGDEF"/>
    <property type="match status" value="1"/>
</dbReference>
<dbReference type="Pfam" id="PF13185">
    <property type="entry name" value="GAF_2"/>
    <property type="match status" value="2"/>
</dbReference>
<dbReference type="EMBL" id="AVCK01000008">
    <property type="protein sequence ID" value="KFN47668.1"/>
    <property type="molecule type" value="Genomic_DNA"/>
</dbReference>
<comment type="cofactor">
    <cofactor evidence="1">
        <name>Mg(2+)</name>
        <dbReference type="ChEBI" id="CHEBI:18420"/>
    </cofactor>
</comment>
<dbReference type="SMART" id="SM00052">
    <property type="entry name" value="EAL"/>
    <property type="match status" value="1"/>
</dbReference>
<dbReference type="InterPro" id="IPR029787">
    <property type="entry name" value="Nucleotide_cyclase"/>
</dbReference>
<evidence type="ECO:0008006" key="7">
    <source>
        <dbReference type="Google" id="ProtNLM"/>
    </source>
</evidence>
<dbReference type="InterPro" id="IPR029016">
    <property type="entry name" value="GAF-like_dom_sf"/>
</dbReference>
<evidence type="ECO:0000256" key="2">
    <source>
        <dbReference type="SAM" id="Coils"/>
    </source>
</evidence>
<dbReference type="Proteomes" id="UP000029393">
    <property type="component" value="Unassembled WGS sequence"/>
</dbReference>
<dbReference type="SUPFAM" id="SSF141868">
    <property type="entry name" value="EAL domain-like"/>
    <property type="match status" value="1"/>
</dbReference>
<dbReference type="InterPro" id="IPR000160">
    <property type="entry name" value="GGDEF_dom"/>
</dbReference>
<dbReference type="InterPro" id="IPR003018">
    <property type="entry name" value="GAF"/>
</dbReference>
<dbReference type="InterPro" id="IPR001633">
    <property type="entry name" value="EAL_dom"/>
</dbReference>
<dbReference type="CDD" id="cd01949">
    <property type="entry name" value="GGDEF"/>
    <property type="match status" value="1"/>
</dbReference>
<dbReference type="SMART" id="SM00065">
    <property type="entry name" value="GAF"/>
    <property type="match status" value="2"/>
</dbReference>
<dbReference type="Gene3D" id="3.20.20.450">
    <property type="entry name" value="EAL domain"/>
    <property type="match status" value="1"/>
</dbReference>
<dbReference type="Pfam" id="PF00990">
    <property type="entry name" value="GGDEF"/>
    <property type="match status" value="1"/>
</dbReference>
<accession>A0A091B4W7</accession>
<proteinExistence type="predicted"/>
<feature type="domain" description="GGDEF" evidence="4">
    <location>
        <begin position="453"/>
        <end position="586"/>
    </location>
</feature>
<dbReference type="Gene3D" id="3.30.450.40">
    <property type="match status" value="2"/>
</dbReference>
<dbReference type="PROSITE" id="PS50883">
    <property type="entry name" value="EAL"/>
    <property type="match status" value="1"/>
</dbReference>
<feature type="domain" description="EAL" evidence="3">
    <location>
        <begin position="595"/>
        <end position="847"/>
    </location>
</feature>
<dbReference type="InterPro" id="IPR052155">
    <property type="entry name" value="Biofilm_reg_signaling"/>
</dbReference>
<dbReference type="CDD" id="cd01948">
    <property type="entry name" value="EAL"/>
    <property type="match status" value="1"/>
</dbReference>
<evidence type="ECO:0000313" key="6">
    <source>
        <dbReference type="Proteomes" id="UP000029393"/>
    </source>
</evidence>